<name>A0A9N7UHG6_PLEPL</name>
<dbReference type="Proteomes" id="UP001153269">
    <property type="component" value="Unassembled WGS sequence"/>
</dbReference>
<accession>A0A9N7UHG6</accession>
<dbReference type="AlphaFoldDB" id="A0A9N7UHG6"/>
<gene>
    <name evidence="2" type="ORF">PLEPLA_LOCUS18997</name>
</gene>
<reference evidence="2" key="1">
    <citation type="submission" date="2020-03" db="EMBL/GenBank/DDBJ databases">
        <authorList>
            <person name="Weist P."/>
        </authorList>
    </citation>
    <scope>NUCLEOTIDE SEQUENCE</scope>
</reference>
<keyword evidence="3" id="KW-1185">Reference proteome</keyword>
<comment type="caution">
    <text evidence="2">The sequence shown here is derived from an EMBL/GenBank/DDBJ whole genome shotgun (WGS) entry which is preliminary data.</text>
</comment>
<feature type="compositionally biased region" description="Gly residues" evidence="1">
    <location>
        <begin position="35"/>
        <end position="47"/>
    </location>
</feature>
<organism evidence="2 3">
    <name type="scientific">Pleuronectes platessa</name>
    <name type="common">European plaice</name>
    <dbReference type="NCBI Taxonomy" id="8262"/>
    <lineage>
        <taxon>Eukaryota</taxon>
        <taxon>Metazoa</taxon>
        <taxon>Chordata</taxon>
        <taxon>Craniata</taxon>
        <taxon>Vertebrata</taxon>
        <taxon>Euteleostomi</taxon>
        <taxon>Actinopterygii</taxon>
        <taxon>Neopterygii</taxon>
        <taxon>Teleostei</taxon>
        <taxon>Neoteleostei</taxon>
        <taxon>Acanthomorphata</taxon>
        <taxon>Carangaria</taxon>
        <taxon>Pleuronectiformes</taxon>
        <taxon>Pleuronectoidei</taxon>
        <taxon>Pleuronectidae</taxon>
        <taxon>Pleuronectes</taxon>
    </lineage>
</organism>
<protein>
    <submittedName>
        <fullName evidence="2">Uncharacterized protein</fullName>
    </submittedName>
</protein>
<evidence type="ECO:0000313" key="2">
    <source>
        <dbReference type="EMBL" id="CAB1431001.1"/>
    </source>
</evidence>
<sequence>MGVSLRRVPLSRASSRPDARAGICGWNPNFNGENQPGGSGSEPGSRGGATRRKSARGFLPCRRGGEERGAAGSRQPPPAAGRVETPRRKRVESVDQAPAPGGTRCVFTGDLRRDYNRVCNRSLAHAPPTENSLEPSRSWDELRSPIDSFCFQVLLRLSHFENRSKINCALGVFLYPPPLPLPRIPHLSPPVERTAAPWTEPEEGGLVDRTPETGGPEDREMDEGRLLVLRVCEMAEDPCFLPEPQEEDTTNTSLDLPHHASPVDWRFSHIYYAGGLEMRTQEVGGGEWGLGITVEGKGPDLQQQNSDLVPDRPEPALSKWKLRLVVGSSDPDQLISVLMNDGISSHETSVMETGPSGEAQLMWIELVEDTEPLGSLAVQHVQL</sequence>
<feature type="region of interest" description="Disordered" evidence="1">
    <location>
        <begin position="194"/>
        <end position="219"/>
    </location>
</feature>
<dbReference type="EMBL" id="CADEAL010001296">
    <property type="protein sequence ID" value="CAB1431001.1"/>
    <property type="molecule type" value="Genomic_DNA"/>
</dbReference>
<evidence type="ECO:0000313" key="3">
    <source>
        <dbReference type="Proteomes" id="UP001153269"/>
    </source>
</evidence>
<feature type="region of interest" description="Disordered" evidence="1">
    <location>
        <begin position="1"/>
        <end position="102"/>
    </location>
</feature>
<proteinExistence type="predicted"/>
<evidence type="ECO:0000256" key="1">
    <source>
        <dbReference type="SAM" id="MobiDB-lite"/>
    </source>
</evidence>